<organism evidence="5 6">
    <name type="scientific">Mycoplasmopsis agassizii</name>
    <dbReference type="NCBI Taxonomy" id="33922"/>
    <lineage>
        <taxon>Bacteria</taxon>
        <taxon>Bacillati</taxon>
        <taxon>Mycoplasmatota</taxon>
        <taxon>Mycoplasmoidales</taxon>
        <taxon>Metamycoplasmataceae</taxon>
        <taxon>Mycoplasmopsis</taxon>
    </lineage>
</organism>
<sequence>MFLSFIELNNISASYKNSKEELLKNINLKLDINEFIAIIGSSGAGKTSLFNLLINHLKITEGDFLVDGENIKKFSKNDLKKYVKSFAFLNQSPNLIFEDDVYKNLKRFYNLQENKFFRFFNIITKRDFENIKKILKTLSIEDFIFTPVGNLSGGQKQRVELSKIFLQKPQVILADEPTTGLDVNIAEDVINAIKYVATTENILTLINIHDLGLINKQVFTKVIGLKNGIIFKTWEIDDFSIDEAKKIYQKE</sequence>
<keyword evidence="2" id="KW-0547">Nucleotide-binding</keyword>
<dbReference type="InterPro" id="IPR050153">
    <property type="entry name" value="Metal_Ion_Import_ABC"/>
</dbReference>
<evidence type="ECO:0000256" key="1">
    <source>
        <dbReference type="ARBA" id="ARBA00022448"/>
    </source>
</evidence>
<dbReference type="InterPro" id="IPR027417">
    <property type="entry name" value="P-loop_NTPase"/>
</dbReference>
<name>A0ABX4H4W6_9BACT</name>
<reference evidence="5" key="1">
    <citation type="submission" date="2017-08" db="EMBL/GenBank/DDBJ databases">
        <authorList>
            <person name="Alvarez-Ponce D."/>
            <person name="Weitzman C.L."/>
            <person name="Tillett R.L."/>
            <person name="Sandmeier F.C."/>
            <person name="Tracy C.R."/>
        </authorList>
    </citation>
    <scope>NUCLEOTIDE SEQUENCE [LARGE SCALE GENOMIC DNA]</scope>
    <source>
        <strain evidence="5">PS6</strain>
    </source>
</reference>
<evidence type="ECO:0000313" key="6">
    <source>
        <dbReference type="Proteomes" id="UP000217033"/>
    </source>
</evidence>
<evidence type="ECO:0000259" key="4">
    <source>
        <dbReference type="PROSITE" id="PS50893"/>
    </source>
</evidence>
<dbReference type="PROSITE" id="PS00211">
    <property type="entry name" value="ABC_TRANSPORTER_1"/>
    <property type="match status" value="1"/>
</dbReference>
<dbReference type="InterPro" id="IPR003439">
    <property type="entry name" value="ABC_transporter-like_ATP-bd"/>
</dbReference>
<accession>A0ABX4H4W6</accession>
<dbReference type="InterPro" id="IPR003593">
    <property type="entry name" value="AAA+_ATPase"/>
</dbReference>
<gene>
    <name evidence="5" type="ORF">CJF60_03905</name>
</gene>
<dbReference type="Pfam" id="PF00005">
    <property type="entry name" value="ABC_tran"/>
    <property type="match status" value="1"/>
</dbReference>
<keyword evidence="6" id="KW-1185">Reference proteome</keyword>
<dbReference type="Proteomes" id="UP000217033">
    <property type="component" value="Unassembled WGS sequence"/>
</dbReference>
<dbReference type="PROSITE" id="PS50893">
    <property type="entry name" value="ABC_TRANSPORTER_2"/>
    <property type="match status" value="1"/>
</dbReference>
<evidence type="ECO:0000313" key="5">
    <source>
        <dbReference type="EMBL" id="PAF54852.1"/>
    </source>
</evidence>
<keyword evidence="3" id="KW-0067">ATP-binding</keyword>
<feature type="domain" description="ABC transporter" evidence="4">
    <location>
        <begin position="6"/>
        <end position="251"/>
    </location>
</feature>
<dbReference type="PANTHER" id="PTHR42734">
    <property type="entry name" value="METAL TRANSPORT SYSTEM ATP-BINDING PROTEIN TM_0124-RELATED"/>
    <property type="match status" value="1"/>
</dbReference>
<dbReference type="InterPro" id="IPR017871">
    <property type="entry name" value="ABC_transporter-like_CS"/>
</dbReference>
<proteinExistence type="predicted"/>
<comment type="caution">
    <text evidence="5">The sequence shown here is derived from an EMBL/GenBank/DDBJ whole genome shotgun (WGS) entry which is preliminary data.</text>
</comment>
<dbReference type="Gene3D" id="3.40.50.300">
    <property type="entry name" value="P-loop containing nucleotide triphosphate hydrolases"/>
    <property type="match status" value="1"/>
</dbReference>
<protein>
    <recommendedName>
        <fullName evidence="4">ABC transporter domain-containing protein</fullName>
    </recommendedName>
</protein>
<keyword evidence="1" id="KW-0813">Transport</keyword>
<dbReference type="SMART" id="SM00382">
    <property type="entry name" value="AAA"/>
    <property type="match status" value="1"/>
</dbReference>
<dbReference type="EMBL" id="NQMN01000002">
    <property type="protein sequence ID" value="PAF54852.1"/>
    <property type="molecule type" value="Genomic_DNA"/>
</dbReference>
<evidence type="ECO:0000256" key="3">
    <source>
        <dbReference type="ARBA" id="ARBA00022840"/>
    </source>
</evidence>
<dbReference type="SUPFAM" id="SSF52540">
    <property type="entry name" value="P-loop containing nucleoside triphosphate hydrolases"/>
    <property type="match status" value="1"/>
</dbReference>
<evidence type="ECO:0000256" key="2">
    <source>
        <dbReference type="ARBA" id="ARBA00022741"/>
    </source>
</evidence>